<proteinExistence type="predicted"/>
<keyword evidence="3" id="KW-1185">Reference proteome</keyword>
<feature type="region of interest" description="Disordered" evidence="1">
    <location>
        <begin position="1"/>
        <end position="43"/>
    </location>
</feature>
<evidence type="ECO:0000313" key="2">
    <source>
        <dbReference type="EMBL" id="CAL4958329.1"/>
    </source>
</evidence>
<name>A0ABC8ZDG0_9POAL</name>
<reference evidence="3" key="1">
    <citation type="submission" date="2024-06" db="EMBL/GenBank/DDBJ databases">
        <authorList>
            <person name="Ryan C."/>
        </authorList>
    </citation>
    <scope>NUCLEOTIDE SEQUENCE [LARGE SCALE GENOMIC DNA]</scope>
</reference>
<reference evidence="2 3" key="2">
    <citation type="submission" date="2024-10" db="EMBL/GenBank/DDBJ databases">
        <authorList>
            <person name="Ryan C."/>
        </authorList>
    </citation>
    <scope>NUCLEOTIDE SEQUENCE [LARGE SCALE GENOMIC DNA]</scope>
</reference>
<evidence type="ECO:0000313" key="3">
    <source>
        <dbReference type="Proteomes" id="UP001497457"/>
    </source>
</evidence>
<sequence>MEKDATGSAVRAGQRQEDGGEKAAPSSGGSAPRRRRRKDMTPEEWSAAMAYIRALMDDYKVYDDMREEDVEEEYRRAGKLDKYDPETELQKRVARVAKKHPPPAGFDDRLEEYFKLIEDEED</sequence>
<dbReference type="AlphaFoldDB" id="A0ABC8ZDG0"/>
<gene>
    <name evidence="2" type="ORF">URODEC1_LOCUS43054</name>
</gene>
<dbReference type="EMBL" id="OZ075128">
    <property type="protein sequence ID" value="CAL4958329.1"/>
    <property type="molecule type" value="Genomic_DNA"/>
</dbReference>
<dbReference type="Proteomes" id="UP001497457">
    <property type="component" value="Chromosome 18b"/>
</dbReference>
<protein>
    <submittedName>
        <fullName evidence="2">Uncharacterized protein</fullName>
    </submittedName>
</protein>
<organism evidence="2 3">
    <name type="scientific">Urochloa decumbens</name>
    <dbReference type="NCBI Taxonomy" id="240449"/>
    <lineage>
        <taxon>Eukaryota</taxon>
        <taxon>Viridiplantae</taxon>
        <taxon>Streptophyta</taxon>
        <taxon>Embryophyta</taxon>
        <taxon>Tracheophyta</taxon>
        <taxon>Spermatophyta</taxon>
        <taxon>Magnoliopsida</taxon>
        <taxon>Liliopsida</taxon>
        <taxon>Poales</taxon>
        <taxon>Poaceae</taxon>
        <taxon>PACMAD clade</taxon>
        <taxon>Panicoideae</taxon>
        <taxon>Panicodae</taxon>
        <taxon>Paniceae</taxon>
        <taxon>Melinidinae</taxon>
        <taxon>Urochloa</taxon>
    </lineage>
</organism>
<accession>A0ABC8ZDG0</accession>
<evidence type="ECO:0000256" key="1">
    <source>
        <dbReference type="SAM" id="MobiDB-lite"/>
    </source>
</evidence>